<accession>A0A834Y914</accession>
<dbReference type="InterPro" id="IPR039491">
    <property type="entry name" value="REX1-B"/>
</dbReference>
<dbReference type="Proteomes" id="UP000655225">
    <property type="component" value="Unassembled WGS sequence"/>
</dbReference>
<dbReference type="PANTHER" id="PTHR28309">
    <property type="entry name" value="REQUIRED FOR EXCISION 1-B DOMAIN-CONTAINING PROTEIN"/>
    <property type="match status" value="1"/>
</dbReference>
<organism evidence="2 3">
    <name type="scientific">Tetracentron sinense</name>
    <name type="common">Spur-leaf</name>
    <dbReference type="NCBI Taxonomy" id="13715"/>
    <lineage>
        <taxon>Eukaryota</taxon>
        <taxon>Viridiplantae</taxon>
        <taxon>Streptophyta</taxon>
        <taxon>Embryophyta</taxon>
        <taxon>Tracheophyta</taxon>
        <taxon>Spermatophyta</taxon>
        <taxon>Magnoliopsida</taxon>
        <taxon>Trochodendrales</taxon>
        <taxon>Trochodendraceae</taxon>
        <taxon>Tetracentron</taxon>
    </lineage>
</organism>
<evidence type="ECO:0000256" key="1">
    <source>
        <dbReference type="SAM" id="MobiDB-lite"/>
    </source>
</evidence>
<feature type="compositionally biased region" description="Acidic residues" evidence="1">
    <location>
        <begin position="75"/>
        <end position="84"/>
    </location>
</feature>
<dbReference type="PANTHER" id="PTHR28309:SF1">
    <property type="entry name" value="REQUIRED FOR EXCISION 1-B DOMAIN-CONTAINING PROTEIN"/>
    <property type="match status" value="1"/>
</dbReference>
<reference evidence="2 3" key="1">
    <citation type="submission" date="2020-04" db="EMBL/GenBank/DDBJ databases">
        <title>Plant Genome Project.</title>
        <authorList>
            <person name="Zhang R.-G."/>
        </authorList>
    </citation>
    <scope>NUCLEOTIDE SEQUENCE [LARGE SCALE GENOMIC DNA]</scope>
    <source>
        <strain evidence="2">YNK0</strain>
        <tissue evidence="2">Leaf</tissue>
    </source>
</reference>
<evidence type="ECO:0000313" key="2">
    <source>
        <dbReference type="EMBL" id="KAF8369470.1"/>
    </source>
</evidence>
<gene>
    <name evidence="2" type="ORF">HHK36_032513</name>
</gene>
<name>A0A834Y914_TETSI</name>
<dbReference type="OrthoDB" id="434723at2759"/>
<evidence type="ECO:0000313" key="3">
    <source>
        <dbReference type="Proteomes" id="UP000655225"/>
    </source>
</evidence>
<dbReference type="EMBL" id="JABCRI010000738">
    <property type="protein sequence ID" value="KAF8369470.1"/>
    <property type="molecule type" value="Genomic_DNA"/>
</dbReference>
<proteinExistence type="predicted"/>
<sequence>MEVDIKENCPKSTKTLDLLWRFLRVQQRRAEAYAKLRSACCCCVLAYVIPLHSKDSNNSGLEEGGSSHRTFEASGTEEAEADAEYDSALKEAIRGVQDAVTNITEHLEEVRHEIEAIEDQ</sequence>
<dbReference type="AlphaFoldDB" id="A0A834Y914"/>
<keyword evidence="3" id="KW-1185">Reference proteome</keyword>
<feature type="region of interest" description="Disordered" evidence="1">
    <location>
        <begin position="54"/>
        <end position="84"/>
    </location>
</feature>
<protein>
    <submittedName>
        <fullName evidence="2">Uncharacterized protein</fullName>
    </submittedName>
</protein>
<comment type="caution">
    <text evidence="2">The sequence shown here is derived from an EMBL/GenBank/DDBJ whole genome shotgun (WGS) entry which is preliminary data.</text>
</comment>